<dbReference type="EMBL" id="MQVR01000094">
    <property type="protein sequence ID" value="OKL53054.1"/>
    <property type="molecule type" value="Genomic_DNA"/>
</dbReference>
<comment type="similarity">
    <text evidence="1">Belongs to the peptidase M20A family.</text>
</comment>
<organism evidence="3 4">
    <name type="scientific">Bowdeniella nasicola</name>
    <dbReference type="NCBI Taxonomy" id="208480"/>
    <lineage>
        <taxon>Bacteria</taxon>
        <taxon>Bacillati</taxon>
        <taxon>Actinomycetota</taxon>
        <taxon>Actinomycetes</taxon>
        <taxon>Actinomycetales</taxon>
        <taxon>Actinomycetaceae</taxon>
        <taxon>Bowdeniella</taxon>
    </lineage>
</organism>
<dbReference type="GO" id="GO:0046657">
    <property type="term" value="P:folic acid catabolic process"/>
    <property type="evidence" value="ECO:0007669"/>
    <property type="project" value="TreeGrafter"/>
</dbReference>
<dbReference type="Proteomes" id="UP000185628">
    <property type="component" value="Unassembled WGS sequence"/>
</dbReference>
<evidence type="ECO:0000259" key="2">
    <source>
        <dbReference type="Pfam" id="PF07687"/>
    </source>
</evidence>
<evidence type="ECO:0000256" key="1">
    <source>
        <dbReference type="PIRNR" id="PIRNR037226"/>
    </source>
</evidence>
<dbReference type="InterPro" id="IPR017439">
    <property type="entry name" value="Amidohydrolase"/>
</dbReference>
<dbReference type="FunFam" id="3.30.70.360:FF:000004">
    <property type="entry name" value="Peptidase M20 domain-containing protein 2"/>
    <property type="match status" value="1"/>
</dbReference>
<dbReference type="AlphaFoldDB" id="A0A1Q5PZK9"/>
<reference evidence="4" key="1">
    <citation type="submission" date="2016-12" db="EMBL/GenBank/DDBJ databases">
        <authorList>
            <person name="Meng X."/>
        </authorList>
    </citation>
    <scope>NUCLEOTIDE SEQUENCE [LARGE SCALE GENOMIC DNA]</scope>
    <source>
        <strain evidence="4">DSM 19116</strain>
    </source>
</reference>
<accession>A0A1Q5PZK9</accession>
<keyword evidence="4" id="KW-1185">Reference proteome</keyword>
<dbReference type="GO" id="GO:0005737">
    <property type="term" value="C:cytoplasm"/>
    <property type="evidence" value="ECO:0007669"/>
    <property type="project" value="TreeGrafter"/>
</dbReference>
<dbReference type="GO" id="GO:0071713">
    <property type="term" value="F:para-aminobenzoyl-glutamate hydrolase activity"/>
    <property type="evidence" value="ECO:0007669"/>
    <property type="project" value="TreeGrafter"/>
</dbReference>
<sequence length="453" mass="48381">MTCDSTHTRVPYDGFSAHVSEQLERDRATAKPPQSAFAGASAELRVELREIVDELLEDLDGLAADLHAHPETAFEEHRSVAALATLLESRGIAAHTNVFDVETAAVADLPGDREDGPGRRIAILSEYDALPGIGHACGHNVIAASGVGAFLALAALRERHPDAVPGRVRWLGTPAEEGHTGKEYMARGGAFDGLDAAIMIHPYGFDVTDQVWLGRRTLTVTFHGRPAHASAQPFMGINALDAANLAYSGIGLLRQHILPVDRIHAMMPVGGDRASIIVAEAQLKLYVRSKYPDTLRDLSQRIDDICRGAALMTGCRVEIDWDEHPPSLPVRSNRELEARYAAAMVECGRDILPGGVLTETIAASTDFGNVSYRVPGIHPLVKISAEHVALHTEEFAQAAASPAATKAIDDASYALAATALDFLADDELAAAVRADFDAAGGAVDVPSYFDPKD</sequence>
<dbReference type="NCBIfam" id="TIGR01891">
    <property type="entry name" value="amidohydrolases"/>
    <property type="match status" value="1"/>
</dbReference>
<dbReference type="OrthoDB" id="9781032at2"/>
<dbReference type="Pfam" id="PF07687">
    <property type="entry name" value="M20_dimer"/>
    <property type="match status" value="1"/>
</dbReference>
<dbReference type="InterPro" id="IPR036264">
    <property type="entry name" value="Bact_exopeptidase_dim_dom"/>
</dbReference>
<dbReference type="CDD" id="cd05672">
    <property type="entry name" value="M20_ACY1L2-like"/>
    <property type="match status" value="1"/>
</dbReference>
<feature type="domain" description="Peptidase M20 dimerisation" evidence="2">
    <location>
        <begin position="215"/>
        <end position="307"/>
    </location>
</feature>
<dbReference type="SUPFAM" id="SSF55031">
    <property type="entry name" value="Bacterial exopeptidase dimerisation domain"/>
    <property type="match status" value="1"/>
</dbReference>
<protein>
    <recommendedName>
        <fullName evidence="1">Peptidase M20 domain-containing protein 2</fullName>
    </recommendedName>
</protein>
<dbReference type="SUPFAM" id="SSF53187">
    <property type="entry name" value="Zn-dependent exopeptidases"/>
    <property type="match status" value="1"/>
</dbReference>
<dbReference type="Gene3D" id="3.40.630.10">
    <property type="entry name" value="Zn peptidases"/>
    <property type="match status" value="1"/>
</dbReference>
<dbReference type="STRING" id="208480.SAMN02910418_00231"/>
<proteinExistence type="inferred from homology"/>
<dbReference type="InterPro" id="IPR002933">
    <property type="entry name" value="Peptidase_M20"/>
</dbReference>
<dbReference type="PIRSF" id="PIRSF037226">
    <property type="entry name" value="Amidohydrolase_ACY1L2_prd"/>
    <property type="match status" value="1"/>
</dbReference>
<evidence type="ECO:0000313" key="4">
    <source>
        <dbReference type="Proteomes" id="UP000185628"/>
    </source>
</evidence>
<dbReference type="InterPro" id="IPR011650">
    <property type="entry name" value="Peptidase_M20_dimer"/>
</dbReference>
<dbReference type="PANTHER" id="PTHR30575:SF0">
    <property type="entry name" value="XAA-ARG DIPEPTIDASE"/>
    <property type="match status" value="1"/>
</dbReference>
<dbReference type="InterPro" id="IPR017144">
    <property type="entry name" value="Xaa-Arg_dipeptidase"/>
</dbReference>
<dbReference type="Pfam" id="PF01546">
    <property type="entry name" value="Peptidase_M20"/>
    <property type="match status" value="1"/>
</dbReference>
<dbReference type="PANTHER" id="PTHR30575">
    <property type="entry name" value="PEPTIDASE M20"/>
    <property type="match status" value="1"/>
</dbReference>
<dbReference type="InterPro" id="IPR052030">
    <property type="entry name" value="Peptidase_M20/M20A_hydrolases"/>
</dbReference>
<evidence type="ECO:0000313" key="3">
    <source>
        <dbReference type="EMBL" id="OKL53054.1"/>
    </source>
</evidence>
<dbReference type="GO" id="GO:0016805">
    <property type="term" value="F:dipeptidase activity"/>
    <property type="evidence" value="ECO:0007669"/>
    <property type="project" value="InterPro"/>
</dbReference>
<gene>
    <name evidence="3" type="ORF">BSZ39_11545</name>
</gene>
<comment type="caution">
    <text evidence="3">The sequence shown here is derived from an EMBL/GenBank/DDBJ whole genome shotgun (WGS) entry which is preliminary data.</text>
</comment>
<dbReference type="Gene3D" id="3.30.70.360">
    <property type="match status" value="1"/>
</dbReference>
<name>A0A1Q5PZK9_9ACTO</name>